<feature type="chain" id="PRO_5038679483" evidence="6">
    <location>
        <begin position="21"/>
        <end position="439"/>
    </location>
</feature>
<dbReference type="RefSeq" id="WP_189531578.1">
    <property type="nucleotide sequence ID" value="NZ_BMSV01000003.1"/>
</dbReference>
<dbReference type="PANTHER" id="PTHR43649">
    <property type="entry name" value="ARABINOSE-BINDING PROTEIN-RELATED"/>
    <property type="match status" value="1"/>
</dbReference>
<evidence type="ECO:0000256" key="2">
    <source>
        <dbReference type="ARBA" id="ARBA00022729"/>
    </source>
</evidence>
<evidence type="ECO:0000313" key="8">
    <source>
        <dbReference type="Proteomes" id="UP000654123"/>
    </source>
</evidence>
<dbReference type="Proteomes" id="UP000654123">
    <property type="component" value="Unassembled WGS sequence"/>
</dbReference>
<evidence type="ECO:0000256" key="4">
    <source>
        <dbReference type="ARBA" id="ARBA00023139"/>
    </source>
</evidence>
<dbReference type="InterPro" id="IPR050490">
    <property type="entry name" value="Bact_solute-bd_prot1"/>
</dbReference>
<organism evidence="7 8">
    <name type="scientific">Streptomyces roseolilacinus</name>
    <dbReference type="NCBI Taxonomy" id="66904"/>
    <lineage>
        <taxon>Bacteria</taxon>
        <taxon>Bacillati</taxon>
        <taxon>Actinomycetota</taxon>
        <taxon>Actinomycetes</taxon>
        <taxon>Kitasatosporales</taxon>
        <taxon>Streptomycetaceae</taxon>
        <taxon>Streptomyces</taxon>
    </lineage>
</organism>
<dbReference type="SUPFAM" id="SSF53850">
    <property type="entry name" value="Periplasmic binding protein-like II"/>
    <property type="match status" value="1"/>
</dbReference>
<accession>A0A918B1G9</accession>
<dbReference type="Pfam" id="PF01547">
    <property type="entry name" value="SBP_bac_1"/>
    <property type="match status" value="1"/>
</dbReference>
<name>A0A918B1G9_9ACTN</name>
<sequence length="439" mass="47023">MGKKKALTGALLATAMLTAAGCGGGGAPSGETAAAPSSPGDVSGEIKVLTHRTDLVQDGTMDRYAAEFNKTHPKVKVTFEALTDYEGEVRIRMNTEDYGDVLMIPGAVAKNDYPKFFAPLGTSEELGAKYRFSDKTDVGGKVYGIAQFGTANGFLYNKAVWRKAGVTDWPTTPQEFLADLRAIEAKTDAVPYYTNFKDGWPLTAWSNSIGSVTCDAKANDRLAGPVSPWKEGSELHVIDSLLHDVVKGGLSEKDPGTTNWEASKGMIAKGQVATMHLGSWAITQMRDAARKAGTDPAEIGFMPFPVQKDGKFCATAVSDYQQAVNAHSAHKSAARAWIDWFTEKSGYSAKEGAISAVKAAAMPDTLEDFGDNDVKLVERSEAETGKVNAIDNAAEIGLAKPDYRRQLVDIARGAQKGDLRGFFADLDKRWDEAAKTAGS</sequence>
<evidence type="ECO:0000256" key="5">
    <source>
        <dbReference type="ARBA" id="ARBA00023288"/>
    </source>
</evidence>
<dbReference type="AlphaFoldDB" id="A0A918B1G9"/>
<keyword evidence="2 6" id="KW-0732">Signal</keyword>
<evidence type="ECO:0000256" key="3">
    <source>
        <dbReference type="ARBA" id="ARBA00023136"/>
    </source>
</evidence>
<dbReference type="InterPro" id="IPR006059">
    <property type="entry name" value="SBP"/>
</dbReference>
<keyword evidence="1" id="KW-1003">Cell membrane</keyword>
<dbReference type="PANTHER" id="PTHR43649:SF33">
    <property type="entry name" value="POLYGALACTURONAN_RHAMNOGALACTURONAN-BINDING PROTEIN YTCQ"/>
    <property type="match status" value="1"/>
</dbReference>
<gene>
    <name evidence="7" type="ORF">GCM10010249_17530</name>
</gene>
<keyword evidence="3" id="KW-0472">Membrane</keyword>
<protein>
    <submittedName>
        <fullName evidence="7">Sugar ABC transporter substrate-binding protein</fullName>
    </submittedName>
</protein>
<reference evidence="7" key="1">
    <citation type="journal article" date="2014" name="Int. J. Syst. Evol. Microbiol.">
        <title>Complete genome sequence of Corynebacterium casei LMG S-19264T (=DSM 44701T), isolated from a smear-ripened cheese.</title>
        <authorList>
            <consortium name="US DOE Joint Genome Institute (JGI-PGF)"/>
            <person name="Walter F."/>
            <person name="Albersmeier A."/>
            <person name="Kalinowski J."/>
            <person name="Ruckert C."/>
        </authorList>
    </citation>
    <scope>NUCLEOTIDE SEQUENCE</scope>
    <source>
        <strain evidence="7">JCM 4335</strain>
    </source>
</reference>
<dbReference type="Gene3D" id="3.40.190.10">
    <property type="entry name" value="Periplasmic binding protein-like II"/>
    <property type="match status" value="2"/>
</dbReference>
<dbReference type="EMBL" id="BMSV01000003">
    <property type="protein sequence ID" value="GGP99820.1"/>
    <property type="molecule type" value="Genomic_DNA"/>
</dbReference>
<proteinExistence type="predicted"/>
<evidence type="ECO:0000256" key="6">
    <source>
        <dbReference type="SAM" id="SignalP"/>
    </source>
</evidence>
<dbReference type="PROSITE" id="PS51257">
    <property type="entry name" value="PROKAR_LIPOPROTEIN"/>
    <property type="match status" value="1"/>
</dbReference>
<reference evidence="7" key="2">
    <citation type="submission" date="2020-09" db="EMBL/GenBank/DDBJ databases">
        <authorList>
            <person name="Sun Q."/>
            <person name="Ohkuma M."/>
        </authorList>
    </citation>
    <scope>NUCLEOTIDE SEQUENCE</scope>
    <source>
        <strain evidence="7">JCM 4335</strain>
    </source>
</reference>
<evidence type="ECO:0000313" key="7">
    <source>
        <dbReference type="EMBL" id="GGP99820.1"/>
    </source>
</evidence>
<evidence type="ECO:0000256" key="1">
    <source>
        <dbReference type="ARBA" id="ARBA00022475"/>
    </source>
</evidence>
<keyword evidence="8" id="KW-1185">Reference proteome</keyword>
<keyword evidence="5" id="KW-0449">Lipoprotein</keyword>
<comment type="caution">
    <text evidence="7">The sequence shown here is derived from an EMBL/GenBank/DDBJ whole genome shotgun (WGS) entry which is preliminary data.</text>
</comment>
<feature type="signal peptide" evidence="6">
    <location>
        <begin position="1"/>
        <end position="20"/>
    </location>
</feature>
<keyword evidence="4" id="KW-0564">Palmitate</keyword>